<sequence>MDHQANTQELVGSADLLKKSIGEDLLPLALAVQDVDVTFGKVERRFFGNPRSPLDCEADDIIAFVDAYLPQIAPDAIVLRRDVDPNAVTKLLEFHEVVDHYAPIIANLALASIPAQKGHHKSCSETEIARFKKALYILHLTTILFTRDDQLNPATAARADDIEPAWIHFWSKFAPWELQQTRCAHDLLARHTQNVSNANPMQRRGKPYKKTFSQGVLRAFVINEGLVDLRHLEGLASKHHLRVAIDKFEEFSPNWARLEPWYKKHDKMYLEQTDDSTQLDVSSILAKHPEAESGPSDSWMHTLLQMHVDDAIFQAGSDSLFHCGQHAIEWGYAFWDRERLDAASRGLLPTTAEMQDVSDITVFTEDVDYNADFRLHSGCTCKKGRY</sequence>
<organism evidence="1 2">
    <name type="scientific">Diatrype stigma</name>
    <dbReference type="NCBI Taxonomy" id="117547"/>
    <lineage>
        <taxon>Eukaryota</taxon>
        <taxon>Fungi</taxon>
        <taxon>Dikarya</taxon>
        <taxon>Ascomycota</taxon>
        <taxon>Pezizomycotina</taxon>
        <taxon>Sordariomycetes</taxon>
        <taxon>Xylariomycetidae</taxon>
        <taxon>Xylariales</taxon>
        <taxon>Diatrypaceae</taxon>
        <taxon>Diatrype</taxon>
    </lineage>
</organism>
<reference evidence="1 2" key="1">
    <citation type="submission" date="2024-02" db="EMBL/GenBank/DDBJ databases">
        <title>De novo assembly and annotation of 12 fungi associated with fruit tree decline syndrome in Ontario, Canada.</title>
        <authorList>
            <person name="Sulman M."/>
            <person name="Ellouze W."/>
            <person name="Ilyukhin E."/>
        </authorList>
    </citation>
    <scope>NUCLEOTIDE SEQUENCE [LARGE SCALE GENOMIC DNA]</scope>
    <source>
        <strain evidence="1 2">M11/M66-122</strain>
    </source>
</reference>
<dbReference type="AlphaFoldDB" id="A0AAN9UUP8"/>
<comment type="caution">
    <text evidence="1">The sequence shown here is derived from an EMBL/GenBank/DDBJ whole genome shotgun (WGS) entry which is preliminary data.</text>
</comment>
<accession>A0AAN9UUP8</accession>
<protein>
    <submittedName>
        <fullName evidence="1">Uncharacterized protein</fullName>
    </submittedName>
</protein>
<dbReference type="EMBL" id="JAKJXP020000020">
    <property type="protein sequence ID" value="KAK7754438.1"/>
    <property type="molecule type" value="Genomic_DNA"/>
</dbReference>
<proteinExistence type="predicted"/>
<gene>
    <name evidence="1" type="ORF">SLS62_003458</name>
</gene>
<name>A0AAN9UUP8_9PEZI</name>
<dbReference type="Proteomes" id="UP001320420">
    <property type="component" value="Unassembled WGS sequence"/>
</dbReference>
<evidence type="ECO:0000313" key="2">
    <source>
        <dbReference type="Proteomes" id="UP001320420"/>
    </source>
</evidence>
<keyword evidence="2" id="KW-1185">Reference proteome</keyword>
<evidence type="ECO:0000313" key="1">
    <source>
        <dbReference type="EMBL" id="KAK7754438.1"/>
    </source>
</evidence>